<dbReference type="InterPro" id="IPR051471">
    <property type="entry name" value="Bacterial_PTS_sugar_comp"/>
</dbReference>
<protein>
    <recommendedName>
        <fullName evidence="2">PTS EIIA type-4 domain-containing protein</fullName>
    </recommendedName>
</protein>
<evidence type="ECO:0000313" key="4">
    <source>
        <dbReference type="Proteomes" id="UP000277864"/>
    </source>
</evidence>
<evidence type="ECO:0000259" key="2">
    <source>
        <dbReference type="PROSITE" id="PS51096"/>
    </source>
</evidence>
<dbReference type="PANTHER" id="PTHR33799:SF1">
    <property type="entry name" value="PTS SYSTEM MANNOSE-SPECIFIC EIIAB COMPONENT-RELATED"/>
    <property type="match status" value="1"/>
</dbReference>
<dbReference type="SUPFAM" id="SSF53062">
    <property type="entry name" value="PTS system fructose IIA component-like"/>
    <property type="match status" value="1"/>
</dbReference>
<dbReference type="GO" id="GO:0016020">
    <property type="term" value="C:membrane"/>
    <property type="evidence" value="ECO:0007669"/>
    <property type="project" value="InterPro"/>
</dbReference>
<dbReference type="RefSeq" id="WP_125943100.1">
    <property type="nucleotide sequence ID" value="NZ_PXZH01000002.1"/>
</dbReference>
<reference evidence="3 4" key="1">
    <citation type="submission" date="2018-03" db="EMBL/GenBank/DDBJ databases">
        <authorList>
            <person name="Gulvik C.A."/>
        </authorList>
    </citation>
    <scope>NUCLEOTIDE SEQUENCE [LARGE SCALE GENOMIC DNA]</scope>
    <source>
        <strain evidence="3 4">JCM 31581</strain>
    </source>
</reference>
<evidence type="ECO:0000256" key="1">
    <source>
        <dbReference type="ARBA" id="ARBA00022679"/>
    </source>
</evidence>
<dbReference type="AlphaFoldDB" id="A0A3S0ABR8"/>
<proteinExistence type="predicted"/>
<dbReference type="PANTHER" id="PTHR33799">
    <property type="entry name" value="PTS PERMEASE-RELATED-RELATED"/>
    <property type="match status" value="1"/>
</dbReference>
<dbReference type="InterPro" id="IPR036662">
    <property type="entry name" value="PTS_EIIA_man-typ_sf"/>
</dbReference>
<dbReference type="InterPro" id="IPR004701">
    <property type="entry name" value="PTS_EIIA_man-typ"/>
</dbReference>
<dbReference type="Gene3D" id="3.40.50.510">
    <property type="entry name" value="Phosphotransferase system, mannose-type IIA component"/>
    <property type="match status" value="1"/>
</dbReference>
<dbReference type="Pfam" id="PF03610">
    <property type="entry name" value="EIIA-man"/>
    <property type="match status" value="1"/>
</dbReference>
<accession>A0A3S0ABR8</accession>
<dbReference type="OrthoDB" id="2291049at2"/>
<feature type="domain" description="PTS EIIA type-4" evidence="2">
    <location>
        <begin position="1"/>
        <end position="128"/>
    </location>
</feature>
<dbReference type="Proteomes" id="UP000277864">
    <property type="component" value="Unassembled WGS sequence"/>
</dbReference>
<organism evidence="3 4">
    <name type="scientific">Vagococcus humatus</name>
    <dbReference type="NCBI Taxonomy" id="1889241"/>
    <lineage>
        <taxon>Bacteria</taxon>
        <taxon>Bacillati</taxon>
        <taxon>Bacillota</taxon>
        <taxon>Bacilli</taxon>
        <taxon>Lactobacillales</taxon>
        <taxon>Enterococcaceae</taxon>
        <taxon>Vagococcus</taxon>
    </lineage>
</organism>
<comment type="caution">
    <text evidence="3">The sequence shown here is derived from an EMBL/GenBank/DDBJ whole genome shotgun (WGS) entry which is preliminary data.</text>
</comment>
<keyword evidence="1" id="KW-0808">Transferase</keyword>
<gene>
    <name evidence="3" type="ORF">C7P63_05150</name>
</gene>
<dbReference type="GO" id="GO:0016740">
    <property type="term" value="F:transferase activity"/>
    <property type="evidence" value="ECO:0007669"/>
    <property type="project" value="UniProtKB-KW"/>
</dbReference>
<keyword evidence="4" id="KW-1185">Reference proteome</keyword>
<dbReference type="GO" id="GO:0009401">
    <property type="term" value="P:phosphoenolpyruvate-dependent sugar phosphotransferase system"/>
    <property type="evidence" value="ECO:0007669"/>
    <property type="project" value="InterPro"/>
</dbReference>
<evidence type="ECO:0000313" key="3">
    <source>
        <dbReference type="EMBL" id="RST89167.1"/>
    </source>
</evidence>
<sequence length="150" mass="16790">MFEICIVGHGNYPKGVCSALKLLSGTEEHVTAFNLNEELSHADYEEKMGAFLDNHRNVIIFADMTGGAPHQIASRLLLEKNNRSQYILSSVSLNLVLDTLMKNNLGMLTEENVAEELVKSLEESRQMMMMMPEVENISLTTEIDVEDEGI</sequence>
<name>A0A3S0ABR8_9ENTE</name>
<dbReference type="EMBL" id="PXZH01000002">
    <property type="protein sequence ID" value="RST89167.1"/>
    <property type="molecule type" value="Genomic_DNA"/>
</dbReference>
<dbReference type="PROSITE" id="PS51096">
    <property type="entry name" value="PTS_EIIA_TYPE_4"/>
    <property type="match status" value="1"/>
</dbReference>